<accession>A0A229RSP3</accession>
<comment type="caution">
    <text evidence="1">The sequence shown here is derived from an EMBL/GenBank/DDBJ whole genome shotgun (WGS) entry which is preliminary data.</text>
</comment>
<reference evidence="1 2" key="1">
    <citation type="submission" date="2017-07" db="EMBL/GenBank/DDBJ databases">
        <title>Amycolatopsis alba DSM 44262 Genome sequencing and assembly.</title>
        <authorList>
            <person name="Kaur N."/>
            <person name="Mayilraj S."/>
        </authorList>
    </citation>
    <scope>NUCLEOTIDE SEQUENCE [LARGE SCALE GENOMIC DNA]</scope>
    <source>
        <strain evidence="1 2">DSM 44262</strain>
    </source>
</reference>
<name>A0A229RSP3_AMYAL</name>
<protein>
    <submittedName>
        <fullName evidence="1">Uncharacterized protein</fullName>
    </submittedName>
</protein>
<proteinExistence type="predicted"/>
<keyword evidence="2" id="KW-1185">Reference proteome</keyword>
<evidence type="ECO:0000313" key="2">
    <source>
        <dbReference type="Proteomes" id="UP000215563"/>
    </source>
</evidence>
<gene>
    <name evidence="1" type="ORF">CFP75_18010</name>
</gene>
<organism evidence="1 2">
    <name type="scientific">Amycolatopsis alba DSM 44262</name>
    <dbReference type="NCBI Taxonomy" id="1125972"/>
    <lineage>
        <taxon>Bacteria</taxon>
        <taxon>Bacillati</taxon>
        <taxon>Actinomycetota</taxon>
        <taxon>Actinomycetes</taxon>
        <taxon>Pseudonocardiales</taxon>
        <taxon>Pseudonocardiaceae</taxon>
        <taxon>Amycolatopsis</taxon>
    </lineage>
</organism>
<sequence length="394" mass="44142">MTDIERDVPLVVFSALPSGFQVRDLPQGVSVAGRFDDAIARAATMTAGLALVCRLDEEGTRYFNEIVGSTYEVRDGAFRIYLPGVDPAVDEGWRHRYTVPARFLRYRDAAGRLVGRAIALRAGARRPPDSYDAAVERLDSARSDEPKELHEYLDLAEAEIVEHRLCLAVLDQKYLSVIEEQQQLEADNNRLRADLELAWKKLRLVGRELWEDQADSVTELESRRLPDNADSPGEAALYAQEYLIDFLSFPDDACKDLDDIDTAVEARAWGETSWRGFRALHAYGQALAGAEDPGSFWTWCENSRHSYAWPASSKKLAMVESDSVKRSDRLRAKRVFPVDRAVDPSGSIYMEAHLKIAEGGGVLAPRIYFLPSRETGKVYIGYFGPHKNVPNTLA</sequence>
<evidence type="ECO:0000313" key="1">
    <source>
        <dbReference type="EMBL" id="OXM49666.1"/>
    </source>
</evidence>
<dbReference type="EMBL" id="NMQU01000047">
    <property type="protein sequence ID" value="OXM49666.1"/>
    <property type="molecule type" value="Genomic_DNA"/>
</dbReference>
<dbReference type="AlphaFoldDB" id="A0A229RSP3"/>
<dbReference type="Proteomes" id="UP000215563">
    <property type="component" value="Unassembled WGS sequence"/>
</dbReference>